<evidence type="ECO:0000313" key="10">
    <source>
        <dbReference type="EMBL" id="CAA7601280.1"/>
    </source>
</evidence>
<evidence type="ECO:0000256" key="6">
    <source>
        <dbReference type="ARBA" id="ARBA00023125"/>
    </source>
</evidence>
<feature type="binding site" evidence="9">
    <location>
        <position position="137"/>
    </location>
    <ligand>
        <name>Fe cation</name>
        <dbReference type="ChEBI" id="CHEBI:24875"/>
    </ligand>
</feature>
<dbReference type="GO" id="GO:1900376">
    <property type="term" value="P:regulation of secondary metabolite biosynthetic process"/>
    <property type="evidence" value="ECO:0007669"/>
    <property type="project" value="TreeGrafter"/>
</dbReference>
<dbReference type="PANTHER" id="PTHR33202:SF7">
    <property type="entry name" value="FERRIC UPTAKE REGULATION PROTEIN"/>
    <property type="match status" value="1"/>
</dbReference>
<dbReference type="EMBL" id="LR746496">
    <property type="protein sequence ID" value="CAA7601280.1"/>
    <property type="molecule type" value="Genomic_DNA"/>
</dbReference>
<keyword evidence="12" id="KW-1185">Reference proteome</keyword>
<evidence type="ECO:0000256" key="5">
    <source>
        <dbReference type="ARBA" id="ARBA00023015"/>
    </source>
</evidence>
<name>A0A8S0X519_9FIRM</name>
<dbReference type="InterPro" id="IPR036390">
    <property type="entry name" value="WH_DNA-bd_sf"/>
</dbReference>
<dbReference type="EMBL" id="CDGJ01000095">
    <property type="protein sequence ID" value="CEJ08810.1"/>
    <property type="molecule type" value="Genomic_DNA"/>
</dbReference>
<keyword evidence="7" id="KW-0804">Transcription</keyword>
<reference evidence="11" key="1">
    <citation type="submission" date="2014-11" db="EMBL/GenBank/DDBJ databases">
        <authorList>
            <person name="Hornung B.V."/>
        </authorList>
    </citation>
    <scope>NUCLEOTIDE SEQUENCE</scope>
    <source>
        <strain evidence="11">INE</strain>
    </source>
</reference>
<dbReference type="GO" id="GO:0045892">
    <property type="term" value="P:negative regulation of DNA-templated transcription"/>
    <property type="evidence" value="ECO:0007669"/>
    <property type="project" value="TreeGrafter"/>
</dbReference>
<evidence type="ECO:0000313" key="11">
    <source>
        <dbReference type="EMBL" id="CEJ08810.1"/>
    </source>
</evidence>
<comment type="cofactor">
    <cofactor evidence="8">
        <name>Zn(2+)</name>
        <dbReference type="ChEBI" id="CHEBI:29105"/>
    </cofactor>
    <text evidence="8">Binds 1 zinc ion per subunit.</text>
</comment>
<feature type="binding site" evidence="8">
    <location>
        <position position="148"/>
    </location>
    <ligand>
        <name>Zn(2+)</name>
        <dbReference type="ChEBI" id="CHEBI:29105"/>
    </ligand>
</feature>
<feature type="binding site" evidence="9">
    <location>
        <position position="120"/>
    </location>
    <ligand>
        <name>Fe cation</name>
        <dbReference type="ChEBI" id="CHEBI:24875"/>
    </ligand>
</feature>
<dbReference type="GO" id="GO:0003700">
    <property type="term" value="F:DNA-binding transcription factor activity"/>
    <property type="evidence" value="ECO:0007669"/>
    <property type="project" value="InterPro"/>
</dbReference>
<dbReference type="SUPFAM" id="SSF46785">
    <property type="entry name" value="Winged helix' DNA-binding domain"/>
    <property type="match status" value="1"/>
</dbReference>
<dbReference type="AlphaFoldDB" id="A0A8S0X519"/>
<feature type="binding site" evidence="9">
    <location>
        <position position="99"/>
    </location>
    <ligand>
        <name>Fe cation</name>
        <dbReference type="ChEBI" id="CHEBI:24875"/>
    </ligand>
</feature>
<reference evidence="10" key="2">
    <citation type="submission" date="2020-01" db="EMBL/GenBank/DDBJ databases">
        <authorList>
            <person name="Hornung B."/>
        </authorList>
    </citation>
    <scope>NUCLEOTIDE SEQUENCE</scope>
    <source>
        <strain evidence="10">PacBioINE</strain>
    </source>
</reference>
<keyword evidence="2" id="KW-0678">Repressor</keyword>
<dbReference type="InterPro" id="IPR036388">
    <property type="entry name" value="WH-like_DNA-bd_sf"/>
</dbReference>
<evidence type="ECO:0000256" key="2">
    <source>
        <dbReference type="ARBA" id="ARBA00022491"/>
    </source>
</evidence>
<feature type="binding site" evidence="8">
    <location>
        <position position="108"/>
    </location>
    <ligand>
        <name>Zn(2+)</name>
        <dbReference type="ChEBI" id="CHEBI:29105"/>
    </ligand>
</feature>
<feature type="binding site" evidence="8">
    <location>
        <position position="145"/>
    </location>
    <ligand>
        <name>Zn(2+)</name>
        <dbReference type="ChEBI" id="CHEBI:29105"/>
    </ligand>
</feature>
<evidence type="ECO:0000256" key="4">
    <source>
        <dbReference type="ARBA" id="ARBA00022833"/>
    </source>
</evidence>
<evidence type="ECO:0000256" key="3">
    <source>
        <dbReference type="ARBA" id="ARBA00022723"/>
    </source>
</evidence>
<evidence type="ECO:0000313" key="12">
    <source>
        <dbReference type="Proteomes" id="UP001071230"/>
    </source>
</evidence>
<keyword evidence="9" id="KW-0408">Iron</keyword>
<dbReference type="Gene3D" id="1.10.10.10">
    <property type="entry name" value="Winged helix-like DNA-binding domain superfamily/Winged helix DNA-binding domain"/>
    <property type="match status" value="1"/>
</dbReference>
<gene>
    <name evidence="10" type="ORF">DEACI_1934</name>
    <name evidence="11" type="ORF">DEACI_3290</name>
</gene>
<keyword evidence="5" id="KW-0805">Transcription regulation</keyword>
<proteinExistence type="inferred from homology"/>
<feature type="binding site" evidence="8">
    <location>
        <position position="105"/>
    </location>
    <ligand>
        <name>Zn(2+)</name>
        <dbReference type="ChEBI" id="CHEBI:29105"/>
    </ligand>
</feature>
<keyword evidence="4 8" id="KW-0862">Zinc</keyword>
<dbReference type="RefSeq" id="WP_240984834.1">
    <property type="nucleotide sequence ID" value="NZ_CDGJ01000095.1"/>
</dbReference>
<keyword evidence="3 8" id="KW-0479">Metal-binding</keyword>
<protein>
    <submittedName>
        <fullName evidence="11">Ferric uptake regulation protein</fullName>
    </submittedName>
    <submittedName>
        <fullName evidence="10">Ferric uptake regulator family</fullName>
    </submittedName>
</protein>
<dbReference type="PANTHER" id="PTHR33202">
    <property type="entry name" value="ZINC UPTAKE REGULATION PROTEIN"/>
    <property type="match status" value="1"/>
</dbReference>
<sequence>MSERSQETDAFADVCNQLRNHAYKLTPQRQTILKIFLEQGSGHLSAEEIYQLVKPHYPDIGLATIYRTLDILADLGILQKNDFGDGRSRYEFSRRDEHHHHHLICLRCGSVSEFDDDLLESLETMIAKRNKFKVVDHVLKFYGYCSKCQEELKRDV</sequence>
<dbReference type="KEGG" id="aacx:DEACI_1934"/>
<dbReference type="GO" id="GO:0000976">
    <property type="term" value="F:transcription cis-regulatory region binding"/>
    <property type="evidence" value="ECO:0007669"/>
    <property type="project" value="TreeGrafter"/>
</dbReference>
<dbReference type="CDD" id="cd07153">
    <property type="entry name" value="Fur_like"/>
    <property type="match status" value="1"/>
</dbReference>
<accession>A0A8S0X519</accession>
<comment type="cofactor">
    <cofactor evidence="9">
        <name>Mn(2+)</name>
        <dbReference type="ChEBI" id="CHEBI:29035"/>
    </cofactor>
    <cofactor evidence="9">
        <name>Fe(2+)</name>
        <dbReference type="ChEBI" id="CHEBI:29033"/>
    </cofactor>
    <text evidence="9">Binds 1 Mn(2+) or Fe(2+) ion per subunit.</text>
</comment>
<dbReference type="FunFam" id="1.10.10.10:FF:000051">
    <property type="entry name" value="Fur family transcriptional regulator"/>
    <property type="match status" value="1"/>
</dbReference>
<dbReference type="Pfam" id="PF01475">
    <property type="entry name" value="FUR"/>
    <property type="match status" value="1"/>
</dbReference>
<evidence type="ECO:0000256" key="8">
    <source>
        <dbReference type="PIRSR" id="PIRSR602481-1"/>
    </source>
</evidence>
<keyword evidence="6" id="KW-0238">DNA-binding</keyword>
<dbReference type="GO" id="GO:0008270">
    <property type="term" value="F:zinc ion binding"/>
    <property type="evidence" value="ECO:0007669"/>
    <property type="project" value="TreeGrafter"/>
</dbReference>
<dbReference type="Gene3D" id="3.30.1490.190">
    <property type="match status" value="1"/>
</dbReference>
<dbReference type="InterPro" id="IPR002481">
    <property type="entry name" value="FUR"/>
</dbReference>
<dbReference type="Proteomes" id="UP000836597">
    <property type="component" value="Chromosome"/>
</dbReference>
<dbReference type="Proteomes" id="UP001071230">
    <property type="component" value="Unassembled WGS sequence"/>
</dbReference>
<evidence type="ECO:0000256" key="9">
    <source>
        <dbReference type="PIRSR" id="PIRSR602481-2"/>
    </source>
</evidence>
<evidence type="ECO:0000256" key="1">
    <source>
        <dbReference type="ARBA" id="ARBA00007957"/>
    </source>
</evidence>
<comment type="similarity">
    <text evidence="1">Belongs to the Fur family.</text>
</comment>
<organism evidence="10">
    <name type="scientific">Acididesulfobacillus acetoxydans</name>
    <dbReference type="NCBI Taxonomy" id="1561005"/>
    <lineage>
        <taxon>Bacteria</taxon>
        <taxon>Bacillati</taxon>
        <taxon>Bacillota</taxon>
        <taxon>Clostridia</taxon>
        <taxon>Eubacteriales</taxon>
        <taxon>Peptococcaceae</taxon>
        <taxon>Acididesulfobacillus</taxon>
    </lineage>
</organism>
<dbReference type="InterPro" id="IPR043135">
    <property type="entry name" value="Fur_C"/>
</dbReference>
<evidence type="ECO:0000256" key="7">
    <source>
        <dbReference type="ARBA" id="ARBA00023163"/>
    </source>
</evidence>